<evidence type="ECO:0000313" key="2">
    <source>
        <dbReference type="EMBL" id="KDQ19532.1"/>
    </source>
</evidence>
<proteinExistence type="predicted"/>
<organism evidence="2 3">
    <name type="scientific">Botryobasidium botryosum (strain FD-172 SS1)</name>
    <dbReference type="NCBI Taxonomy" id="930990"/>
    <lineage>
        <taxon>Eukaryota</taxon>
        <taxon>Fungi</taxon>
        <taxon>Dikarya</taxon>
        <taxon>Basidiomycota</taxon>
        <taxon>Agaricomycotina</taxon>
        <taxon>Agaricomycetes</taxon>
        <taxon>Cantharellales</taxon>
        <taxon>Botryobasidiaceae</taxon>
        <taxon>Botryobasidium</taxon>
    </lineage>
</organism>
<feature type="compositionally biased region" description="Basic and acidic residues" evidence="1">
    <location>
        <begin position="15"/>
        <end position="30"/>
    </location>
</feature>
<keyword evidence="3" id="KW-1185">Reference proteome</keyword>
<accession>A0A067N5W7</accession>
<protein>
    <submittedName>
        <fullName evidence="2">Uncharacterized protein</fullName>
    </submittedName>
</protein>
<dbReference type="HOGENOM" id="CLU_1937810_0_0_1"/>
<name>A0A067N5W7_BOTB1</name>
<reference evidence="3" key="1">
    <citation type="journal article" date="2014" name="Proc. Natl. Acad. Sci. U.S.A.">
        <title>Extensive sampling of basidiomycete genomes demonstrates inadequacy of the white-rot/brown-rot paradigm for wood decay fungi.</title>
        <authorList>
            <person name="Riley R."/>
            <person name="Salamov A.A."/>
            <person name="Brown D.W."/>
            <person name="Nagy L.G."/>
            <person name="Floudas D."/>
            <person name="Held B.W."/>
            <person name="Levasseur A."/>
            <person name="Lombard V."/>
            <person name="Morin E."/>
            <person name="Otillar R."/>
            <person name="Lindquist E.A."/>
            <person name="Sun H."/>
            <person name="LaButti K.M."/>
            <person name="Schmutz J."/>
            <person name="Jabbour D."/>
            <person name="Luo H."/>
            <person name="Baker S.E."/>
            <person name="Pisabarro A.G."/>
            <person name="Walton J.D."/>
            <person name="Blanchette R.A."/>
            <person name="Henrissat B."/>
            <person name="Martin F."/>
            <person name="Cullen D."/>
            <person name="Hibbett D.S."/>
            <person name="Grigoriev I.V."/>
        </authorList>
    </citation>
    <scope>NUCLEOTIDE SEQUENCE [LARGE SCALE GENOMIC DNA]</scope>
    <source>
        <strain evidence="3">FD-172 SS1</strain>
    </source>
</reference>
<dbReference type="OrthoDB" id="2691778at2759"/>
<evidence type="ECO:0000256" key="1">
    <source>
        <dbReference type="SAM" id="MobiDB-lite"/>
    </source>
</evidence>
<evidence type="ECO:0000313" key="3">
    <source>
        <dbReference type="Proteomes" id="UP000027195"/>
    </source>
</evidence>
<feature type="region of interest" description="Disordered" evidence="1">
    <location>
        <begin position="1"/>
        <end position="31"/>
    </location>
</feature>
<dbReference type="InParanoid" id="A0A067N5W7"/>
<gene>
    <name evidence="2" type="ORF">BOTBODRAFT_28110</name>
</gene>
<dbReference type="Proteomes" id="UP000027195">
    <property type="component" value="Unassembled WGS sequence"/>
</dbReference>
<dbReference type="AlphaFoldDB" id="A0A067N5W7"/>
<sequence>MEGDGRSESSAGSESDTRSDAASDSEHECRTSVLVSLPAPTIDTAKQALADIKHILKPPRDSGPGYKDPGLDLLLRSRLEKMRMFLWFYINHKDGLGWTAASKKAAEAPERGEWRFGSGHAISLQIACVS</sequence>
<dbReference type="EMBL" id="KL198019">
    <property type="protein sequence ID" value="KDQ19532.1"/>
    <property type="molecule type" value="Genomic_DNA"/>
</dbReference>